<sequence>MDIFLLFPIHLFSNIDQLKDKHVYLIEDPRFFTDFNYHKLKLVYHRATMKSYYDYLKDNKIKVQYIEFTDKIYNKIKNNSVSTYDLGDDVLLKKIKKLIPKLTLVNSLNFLVNKELINTNLSEFYSKEKYNFQNFYKWQRKRLNILLTKTGTPVGSQWSFDKDNRKSLPTNVEIPKVLKLNENSYITEAKKYVEKNFENNYGSLDNFVYPINHEDSKKWLKNFIKNKFEKFGKYEDAETMRDPFLFHSVLSPMMNIGLITDTEVLEIVMPYQDTIAIASFEGFIRQIIGWRNYLYSIYLIEGSKFKKNNFMNHTNKINKKIMWSGETGILPIDNVIKKIVEYSYAHHIERLMYLGNYMLLCMIRPKDVYQLFMEWTIDAYEWVMVPNVFGMSQFSDGGKIMTRPYFSSSNYILKMSDYKKGEWCNIYDSIYYNFINKHETYLAKNYATSRQVMFWRKKKEEDKKELIKIANQHIKSITK</sequence>
<dbReference type="Gene3D" id="1.10.10.1710">
    <property type="entry name" value="Deoxyribodipyrimidine photolyase-related"/>
    <property type="match status" value="1"/>
</dbReference>
<dbReference type="Gene3D" id="1.25.40.80">
    <property type="match status" value="1"/>
</dbReference>
<dbReference type="Pfam" id="PF04244">
    <property type="entry name" value="DPRP"/>
    <property type="match status" value="1"/>
</dbReference>
<dbReference type="PANTHER" id="PTHR38657">
    <property type="entry name" value="SLR1343 PROTEIN"/>
    <property type="match status" value="1"/>
</dbReference>
<reference evidence="1" key="1">
    <citation type="journal article" date="2020" name="Nature">
        <title>Giant virus diversity and host interactions through global metagenomics.</title>
        <authorList>
            <person name="Schulz F."/>
            <person name="Roux S."/>
            <person name="Paez-Espino D."/>
            <person name="Jungbluth S."/>
            <person name="Walsh D.A."/>
            <person name="Denef V.J."/>
            <person name="McMahon K.D."/>
            <person name="Konstantinidis K.T."/>
            <person name="Eloe-Fadrosh E.A."/>
            <person name="Kyrpides N.C."/>
            <person name="Woyke T."/>
        </authorList>
    </citation>
    <scope>NUCLEOTIDE SEQUENCE</scope>
    <source>
        <strain evidence="1">GVMAG-M-3300023174-131</strain>
    </source>
</reference>
<protein>
    <recommendedName>
        <fullName evidence="2">Cryptochrome/DNA photolyase FAD-binding domain-containing protein</fullName>
    </recommendedName>
</protein>
<dbReference type="InterPro" id="IPR007357">
    <property type="entry name" value="PhrB-like"/>
</dbReference>
<evidence type="ECO:0000313" key="1">
    <source>
        <dbReference type="EMBL" id="QHT13303.1"/>
    </source>
</evidence>
<dbReference type="SUPFAM" id="SSF48173">
    <property type="entry name" value="Cryptochrome/photolyase FAD-binding domain"/>
    <property type="match status" value="1"/>
</dbReference>
<accession>A0A6C0DA70</accession>
<dbReference type="InterPro" id="IPR014729">
    <property type="entry name" value="Rossmann-like_a/b/a_fold"/>
</dbReference>
<dbReference type="Gene3D" id="1.10.579.10">
    <property type="entry name" value="DNA Cyclobutane Dipyrimidine Photolyase, subunit A, domain 3"/>
    <property type="match status" value="1"/>
</dbReference>
<proteinExistence type="predicted"/>
<dbReference type="InterPro" id="IPR052551">
    <property type="entry name" value="UV-DNA_repair_photolyase"/>
</dbReference>
<organism evidence="1">
    <name type="scientific">viral metagenome</name>
    <dbReference type="NCBI Taxonomy" id="1070528"/>
    <lineage>
        <taxon>unclassified sequences</taxon>
        <taxon>metagenomes</taxon>
        <taxon>organismal metagenomes</taxon>
    </lineage>
</organism>
<name>A0A6C0DA70_9ZZZZ</name>
<evidence type="ECO:0008006" key="2">
    <source>
        <dbReference type="Google" id="ProtNLM"/>
    </source>
</evidence>
<dbReference type="AlphaFoldDB" id="A0A6C0DA70"/>
<dbReference type="Gene3D" id="3.40.50.620">
    <property type="entry name" value="HUPs"/>
    <property type="match status" value="1"/>
</dbReference>
<dbReference type="PANTHER" id="PTHR38657:SF1">
    <property type="entry name" value="SLR1343 PROTEIN"/>
    <property type="match status" value="1"/>
</dbReference>
<dbReference type="InterPro" id="IPR036134">
    <property type="entry name" value="Crypto/Photolyase_FAD-like_sf"/>
</dbReference>
<dbReference type="EMBL" id="MN739565">
    <property type="protein sequence ID" value="QHT13303.1"/>
    <property type="molecule type" value="Genomic_DNA"/>
</dbReference>